<reference evidence="7 8" key="1">
    <citation type="submission" date="2020-02" db="EMBL/GenBank/DDBJ databases">
        <title>Draft genome sequence of Haematococcus lacustris strain NIES-144.</title>
        <authorList>
            <person name="Morimoto D."/>
            <person name="Nakagawa S."/>
            <person name="Yoshida T."/>
            <person name="Sawayama S."/>
        </authorList>
    </citation>
    <scope>NUCLEOTIDE SEQUENCE [LARGE SCALE GENOMIC DNA]</scope>
    <source>
        <strain evidence="7 8">NIES-144</strain>
    </source>
</reference>
<dbReference type="PANTHER" id="PTHR12270:SF52">
    <property type="entry name" value="GLYCOSYLTRANSFERASE-LIKE PROTEIN GNT13-RELATED"/>
    <property type="match status" value="1"/>
</dbReference>
<name>A0A6A0AM57_HAELA</name>
<keyword evidence="2" id="KW-0812">Transmembrane</keyword>
<keyword evidence="3" id="KW-0735">Signal-anchor</keyword>
<keyword evidence="7" id="KW-0808">Transferase</keyword>
<accession>A0A6A0AM57</accession>
<evidence type="ECO:0000256" key="2">
    <source>
        <dbReference type="ARBA" id="ARBA00022692"/>
    </source>
</evidence>
<evidence type="ECO:0000256" key="4">
    <source>
        <dbReference type="ARBA" id="ARBA00022989"/>
    </source>
</evidence>
<keyword evidence="4" id="KW-1133">Transmembrane helix</keyword>
<dbReference type="Pfam" id="PF13896">
    <property type="entry name" value="Glyco_transf_49"/>
    <property type="match status" value="1"/>
</dbReference>
<feature type="non-terminal residue" evidence="7">
    <location>
        <position position="69"/>
    </location>
</feature>
<evidence type="ECO:0000256" key="5">
    <source>
        <dbReference type="ARBA" id="ARBA00023136"/>
    </source>
</evidence>
<sequence>MCMFMAGWSGGHAATQYPVWYRSPWPYTIQHTSLYEPWYIVDRIRNPWYDARFRGYGMDKQQQVGMQSY</sequence>
<keyword evidence="5" id="KW-0472">Membrane</keyword>
<dbReference type="PANTHER" id="PTHR12270">
    <property type="entry name" value="GLYCOSYLTRANSFERASE-RELATED"/>
    <property type="match status" value="1"/>
</dbReference>
<comment type="caution">
    <text evidence="7">The sequence shown here is derived from an EMBL/GenBank/DDBJ whole genome shotgun (WGS) entry which is preliminary data.</text>
</comment>
<protein>
    <submittedName>
        <fullName evidence="7">Glycosyltransferase-like protein LARGE2-B</fullName>
    </submittedName>
</protein>
<comment type="subcellular location">
    <subcellularLocation>
        <location evidence="1">Membrane</location>
        <topology evidence="1">Single-pass type II membrane protein</topology>
    </subcellularLocation>
</comment>
<keyword evidence="8" id="KW-1185">Reference proteome</keyword>
<feature type="non-terminal residue" evidence="7">
    <location>
        <position position="1"/>
    </location>
</feature>
<dbReference type="GO" id="GO:0016020">
    <property type="term" value="C:membrane"/>
    <property type="evidence" value="ECO:0007669"/>
    <property type="project" value="UniProtKB-SubCell"/>
</dbReference>
<dbReference type="Proteomes" id="UP000485058">
    <property type="component" value="Unassembled WGS sequence"/>
</dbReference>
<evidence type="ECO:0000256" key="1">
    <source>
        <dbReference type="ARBA" id="ARBA00004606"/>
    </source>
</evidence>
<evidence type="ECO:0000313" key="8">
    <source>
        <dbReference type="Proteomes" id="UP000485058"/>
    </source>
</evidence>
<dbReference type="GO" id="GO:0042285">
    <property type="term" value="F:xylosyltransferase activity"/>
    <property type="evidence" value="ECO:0007669"/>
    <property type="project" value="TreeGrafter"/>
</dbReference>
<evidence type="ECO:0000313" key="7">
    <source>
        <dbReference type="EMBL" id="GFH33545.1"/>
    </source>
</evidence>
<gene>
    <name evidence="7" type="ORF">HaLaN_32933</name>
</gene>
<dbReference type="EMBL" id="BLLF01008860">
    <property type="protein sequence ID" value="GFH33545.1"/>
    <property type="molecule type" value="Genomic_DNA"/>
</dbReference>
<dbReference type="InterPro" id="IPR051292">
    <property type="entry name" value="Xyl/GlcA_transferase"/>
</dbReference>
<dbReference type="GO" id="GO:0015020">
    <property type="term" value="F:glucuronosyltransferase activity"/>
    <property type="evidence" value="ECO:0007669"/>
    <property type="project" value="TreeGrafter"/>
</dbReference>
<keyword evidence="6" id="KW-0325">Glycoprotein</keyword>
<organism evidence="7 8">
    <name type="scientific">Haematococcus lacustris</name>
    <name type="common">Green alga</name>
    <name type="synonym">Haematococcus pluvialis</name>
    <dbReference type="NCBI Taxonomy" id="44745"/>
    <lineage>
        <taxon>Eukaryota</taxon>
        <taxon>Viridiplantae</taxon>
        <taxon>Chlorophyta</taxon>
        <taxon>core chlorophytes</taxon>
        <taxon>Chlorophyceae</taxon>
        <taxon>CS clade</taxon>
        <taxon>Chlamydomonadales</taxon>
        <taxon>Haematococcaceae</taxon>
        <taxon>Haematococcus</taxon>
    </lineage>
</organism>
<dbReference type="AlphaFoldDB" id="A0A6A0AM57"/>
<dbReference type="GO" id="GO:0035269">
    <property type="term" value="P:protein O-linked glycosylation via mannose"/>
    <property type="evidence" value="ECO:0007669"/>
    <property type="project" value="TreeGrafter"/>
</dbReference>
<proteinExistence type="predicted"/>
<evidence type="ECO:0000256" key="6">
    <source>
        <dbReference type="ARBA" id="ARBA00023180"/>
    </source>
</evidence>
<evidence type="ECO:0000256" key="3">
    <source>
        <dbReference type="ARBA" id="ARBA00022968"/>
    </source>
</evidence>